<evidence type="ECO:0000256" key="1">
    <source>
        <dbReference type="SAM" id="Phobius"/>
    </source>
</evidence>
<feature type="domain" description="DUF218" evidence="2">
    <location>
        <begin position="174"/>
        <end position="323"/>
    </location>
</feature>
<evidence type="ECO:0000313" key="4">
    <source>
        <dbReference type="Proteomes" id="UP000767392"/>
    </source>
</evidence>
<keyword evidence="1" id="KW-0812">Transmembrane</keyword>
<accession>A0ABY2YT83</accession>
<organism evidence="3 4">
    <name type="scientific">Apilactobacillus timberlakei</name>
    <dbReference type="NCBI Taxonomy" id="2008380"/>
    <lineage>
        <taxon>Bacteria</taxon>
        <taxon>Bacillati</taxon>
        <taxon>Bacillota</taxon>
        <taxon>Bacilli</taxon>
        <taxon>Lactobacillales</taxon>
        <taxon>Lactobacillaceae</taxon>
        <taxon>Apilactobacillus</taxon>
    </lineage>
</organism>
<reference evidence="3 4" key="1">
    <citation type="submission" date="2018-08" db="EMBL/GenBank/DDBJ databases">
        <title>Comparative genomics of wild bee and flower associated Lactobacillus reveals potential adaptation to the bee host.</title>
        <authorList>
            <person name="Vuong H.Q."/>
            <person name="Mcfrederick Q.S."/>
        </authorList>
    </citation>
    <scope>NUCLEOTIDE SEQUENCE [LARGE SCALE GENOMIC DNA]</scope>
    <source>
        <strain evidence="3 4">HV_04</strain>
    </source>
</reference>
<feature type="transmembrane region" description="Helical" evidence="1">
    <location>
        <begin position="147"/>
        <end position="166"/>
    </location>
</feature>
<dbReference type="EMBL" id="QUAM01000003">
    <property type="protein sequence ID" value="TPR14190.1"/>
    <property type="molecule type" value="Genomic_DNA"/>
</dbReference>
<dbReference type="InterPro" id="IPR003848">
    <property type="entry name" value="DUF218"/>
</dbReference>
<protein>
    <recommendedName>
        <fullName evidence="2">DUF218 domain-containing protein</fullName>
    </recommendedName>
</protein>
<evidence type="ECO:0000313" key="3">
    <source>
        <dbReference type="EMBL" id="TPR14190.1"/>
    </source>
</evidence>
<feature type="transmembrane region" description="Helical" evidence="1">
    <location>
        <begin position="69"/>
        <end position="97"/>
    </location>
</feature>
<name>A0ABY2YT83_9LACO</name>
<dbReference type="PANTHER" id="PTHR30336:SF18">
    <property type="entry name" value="MEMBRANE PROTEIN"/>
    <property type="match status" value="1"/>
</dbReference>
<feature type="transmembrane region" description="Helical" evidence="1">
    <location>
        <begin position="331"/>
        <end position="348"/>
    </location>
</feature>
<feature type="transmembrane region" description="Helical" evidence="1">
    <location>
        <begin position="109"/>
        <end position="127"/>
    </location>
</feature>
<dbReference type="CDD" id="cd06259">
    <property type="entry name" value="YdcF-like"/>
    <property type="match status" value="1"/>
</dbReference>
<evidence type="ECO:0000259" key="2">
    <source>
        <dbReference type="Pfam" id="PF02698"/>
    </source>
</evidence>
<keyword evidence="1" id="KW-0472">Membrane</keyword>
<gene>
    <name evidence="3" type="ORF">DY048_04385</name>
</gene>
<feature type="transmembrane region" description="Helical" evidence="1">
    <location>
        <begin position="6"/>
        <end position="28"/>
    </location>
</feature>
<dbReference type="InterPro" id="IPR051599">
    <property type="entry name" value="Cell_Envelope_Assoc"/>
</dbReference>
<dbReference type="PANTHER" id="PTHR30336">
    <property type="entry name" value="INNER MEMBRANE PROTEIN, PROBABLE PERMEASE"/>
    <property type="match status" value="1"/>
</dbReference>
<feature type="transmembrane region" description="Helical" evidence="1">
    <location>
        <begin position="35"/>
        <end position="57"/>
    </location>
</feature>
<proteinExistence type="predicted"/>
<dbReference type="InterPro" id="IPR014729">
    <property type="entry name" value="Rossmann-like_a/b/a_fold"/>
</dbReference>
<keyword evidence="4" id="KW-1185">Reference proteome</keyword>
<sequence length="349" mass="39576">MINGRAVYMIYILLLTLLLSIILSIVSYKLNKTSIINGIFILLSVFNIIFNLGYLTFNIHIRIINLPVMILFMVTSALLILVYLIYTIILVIDGVIVWSYEKHRLANKFSLILGIIIIIYPIINHFVFNIFPNPLNLIIERIIEFGLLYIVSFFIAFSISIIICNLNKITLNQDYIIILGAGLIHGDKIGPILAARINKAIDIYWQQIEKTNKHPFIICSGGQGHDETVSEGFAMCEYANQHGVNEADVTAEEHSINTMTNFKNSKQIIERKHLKISKGIFVSSNYHIYRANKYAKIAGLPINGIGSKTKLTALSHSILREYFAIILNHKLLNLLIGLLIVITIIFIYI</sequence>
<dbReference type="Pfam" id="PF02698">
    <property type="entry name" value="DUF218"/>
    <property type="match status" value="1"/>
</dbReference>
<dbReference type="Proteomes" id="UP000767392">
    <property type="component" value="Unassembled WGS sequence"/>
</dbReference>
<dbReference type="Gene3D" id="3.40.50.620">
    <property type="entry name" value="HUPs"/>
    <property type="match status" value="1"/>
</dbReference>
<comment type="caution">
    <text evidence="3">The sequence shown here is derived from an EMBL/GenBank/DDBJ whole genome shotgun (WGS) entry which is preliminary data.</text>
</comment>
<keyword evidence="1" id="KW-1133">Transmembrane helix</keyword>